<evidence type="ECO:0000259" key="1">
    <source>
        <dbReference type="Pfam" id="PF20703"/>
    </source>
</evidence>
<dbReference type="AlphaFoldDB" id="A0A2I2KRI9"/>
<dbReference type="Proteomes" id="UP000234331">
    <property type="component" value="Unassembled WGS sequence"/>
</dbReference>
<dbReference type="OrthoDB" id="134501at2"/>
<gene>
    <name evidence="2" type="ORF">FRACA_2310002</name>
</gene>
<proteinExistence type="predicted"/>
<feature type="domain" description="Novel STAND NTPase 1" evidence="1">
    <location>
        <begin position="2"/>
        <end position="60"/>
    </location>
</feature>
<dbReference type="InterPro" id="IPR049052">
    <property type="entry name" value="nSTAND1"/>
</dbReference>
<keyword evidence="3" id="KW-1185">Reference proteome</keyword>
<dbReference type="Pfam" id="PF20703">
    <property type="entry name" value="nSTAND1"/>
    <property type="match status" value="1"/>
</dbReference>
<protein>
    <recommendedName>
        <fullName evidence="1">Novel STAND NTPase 1 domain-containing protein</fullName>
    </recommendedName>
</protein>
<sequence>MLVESRLVSVDQDSIEIIHEALLREWPRLQTWIADNQARLRARDQLLADAGAWEAANRDDSRLYRGKFLDEALESLGMMADLGGSADEFLRGSIASWSEGGSVAAGAHAPGVDPEARVFFRAEAVVDSHSP</sequence>
<evidence type="ECO:0000313" key="3">
    <source>
        <dbReference type="Proteomes" id="UP000234331"/>
    </source>
</evidence>
<accession>A0A2I2KRI9</accession>
<evidence type="ECO:0000313" key="2">
    <source>
        <dbReference type="EMBL" id="SNQ48256.1"/>
    </source>
</evidence>
<organism evidence="2 3">
    <name type="scientific">Frankia canadensis</name>
    <dbReference type="NCBI Taxonomy" id="1836972"/>
    <lineage>
        <taxon>Bacteria</taxon>
        <taxon>Bacillati</taxon>
        <taxon>Actinomycetota</taxon>
        <taxon>Actinomycetes</taxon>
        <taxon>Frankiales</taxon>
        <taxon>Frankiaceae</taxon>
        <taxon>Frankia</taxon>
    </lineage>
</organism>
<name>A0A2I2KRI9_9ACTN</name>
<reference evidence="2 3" key="1">
    <citation type="submission" date="2017-06" db="EMBL/GenBank/DDBJ databases">
        <authorList>
            <person name="Kim H.J."/>
            <person name="Triplett B.A."/>
        </authorList>
    </citation>
    <scope>NUCLEOTIDE SEQUENCE [LARGE SCALE GENOMIC DNA]</scope>
    <source>
        <strain evidence="2">FRACA_ARgP5</strain>
    </source>
</reference>
<dbReference type="EMBL" id="FZMO01000148">
    <property type="protein sequence ID" value="SNQ48256.1"/>
    <property type="molecule type" value="Genomic_DNA"/>
</dbReference>